<sequence>MLAEKEKELILQQGIKDASLKVPRRKDVHFSKPVIILEPTTQSKLSHSDPNDKGKQKIILKYKKELSKETQMQIDEELAKQLMAKELKSKQEMLRKKKSLEISSEERGTWHDKQFRVSSPKRTIFFNPDRDSYQKFKLWPSAIYPTEVDLDIEDLKKRFFQKKSIHVVHVWSKFKIALINKIDIRKFRKMPYAFFQGRRRDTSEFMCSEDDFPRINQANIRSLIIWLKQRVSTDKTYADVLQHLRQYVLDMVIDFSVDWEIGYLGEKEAEEPHVNLNMENESPGKTLKKPHRGVVFSSKGRLKFMTISQKRLFSYEFIDVIIGLLKRTGDQEESLRVKIVEELTWFLSFRQWLINLRNKV</sequence>
<evidence type="ECO:0000313" key="2">
    <source>
        <dbReference type="Proteomes" id="UP001177003"/>
    </source>
</evidence>
<evidence type="ECO:0000313" key="1">
    <source>
        <dbReference type="EMBL" id="CAI9280916.1"/>
    </source>
</evidence>
<proteinExistence type="predicted"/>
<reference evidence="1" key="1">
    <citation type="submission" date="2023-04" db="EMBL/GenBank/DDBJ databases">
        <authorList>
            <person name="Vijverberg K."/>
            <person name="Xiong W."/>
            <person name="Schranz E."/>
        </authorList>
    </citation>
    <scope>NUCLEOTIDE SEQUENCE</scope>
</reference>
<gene>
    <name evidence="1" type="ORF">LSALG_LOCUS20639</name>
</gene>
<dbReference type="EMBL" id="OX465080">
    <property type="protein sequence ID" value="CAI9280916.1"/>
    <property type="molecule type" value="Genomic_DNA"/>
</dbReference>
<name>A0AA36E2U6_LACSI</name>
<accession>A0AA36E2U6</accession>
<protein>
    <submittedName>
        <fullName evidence="1">Uncharacterized protein</fullName>
    </submittedName>
</protein>
<organism evidence="1 2">
    <name type="scientific">Lactuca saligna</name>
    <name type="common">Willowleaf lettuce</name>
    <dbReference type="NCBI Taxonomy" id="75948"/>
    <lineage>
        <taxon>Eukaryota</taxon>
        <taxon>Viridiplantae</taxon>
        <taxon>Streptophyta</taxon>
        <taxon>Embryophyta</taxon>
        <taxon>Tracheophyta</taxon>
        <taxon>Spermatophyta</taxon>
        <taxon>Magnoliopsida</taxon>
        <taxon>eudicotyledons</taxon>
        <taxon>Gunneridae</taxon>
        <taxon>Pentapetalae</taxon>
        <taxon>asterids</taxon>
        <taxon>campanulids</taxon>
        <taxon>Asterales</taxon>
        <taxon>Asteraceae</taxon>
        <taxon>Cichorioideae</taxon>
        <taxon>Cichorieae</taxon>
        <taxon>Lactucinae</taxon>
        <taxon>Lactuca</taxon>
    </lineage>
</organism>
<dbReference type="AlphaFoldDB" id="A0AA36E2U6"/>
<keyword evidence="2" id="KW-1185">Reference proteome</keyword>
<dbReference type="Proteomes" id="UP001177003">
    <property type="component" value="Chromosome 4"/>
</dbReference>